<dbReference type="AlphaFoldDB" id="A0A8H7PQQ6"/>
<comment type="cofactor">
    <cofactor evidence="1">
        <name>Mg(2+)</name>
        <dbReference type="ChEBI" id="CHEBI:18420"/>
    </cofactor>
</comment>
<dbReference type="InterPro" id="IPR039123">
    <property type="entry name" value="PPTC7"/>
</dbReference>
<name>A0A8H7PQQ6_MORIS</name>
<comment type="similarity">
    <text evidence="1">Belongs to the PP2C family.</text>
</comment>
<dbReference type="GO" id="GO:0046872">
    <property type="term" value="F:metal ion binding"/>
    <property type="evidence" value="ECO:0007669"/>
    <property type="project" value="UniProtKB-UniRule"/>
</dbReference>
<dbReference type="PANTHER" id="PTHR12320">
    <property type="entry name" value="PROTEIN PHOSPHATASE 2C"/>
    <property type="match status" value="1"/>
</dbReference>
<dbReference type="GO" id="GO:0004722">
    <property type="term" value="F:protein serine/threonine phosphatase activity"/>
    <property type="evidence" value="ECO:0007669"/>
    <property type="project" value="UniProtKB-EC"/>
</dbReference>
<dbReference type="PROSITE" id="PS51746">
    <property type="entry name" value="PPM_2"/>
    <property type="match status" value="1"/>
</dbReference>
<keyword evidence="1" id="KW-0378">Hydrolase</keyword>
<keyword evidence="1" id="KW-0460">Magnesium</keyword>
<keyword evidence="1" id="KW-0479">Metal-binding</keyword>
<dbReference type="Proteomes" id="UP000654370">
    <property type="component" value="Unassembled WGS sequence"/>
</dbReference>
<dbReference type="InterPro" id="IPR001932">
    <property type="entry name" value="PPM-type_phosphatase-like_dom"/>
</dbReference>
<dbReference type="InterPro" id="IPR036457">
    <property type="entry name" value="PPM-type-like_dom_sf"/>
</dbReference>
<gene>
    <name evidence="3" type="ORF">INT43_003406</name>
</gene>
<dbReference type="CDD" id="cd00143">
    <property type="entry name" value="PP2Cc"/>
    <property type="match status" value="1"/>
</dbReference>
<dbReference type="OrthoDB" id="60843at2759"/>
<dbReference type="EC" id="3.1.3.16" evidence="1"/>
<dbReference type="SUPFAM" id="SSF81606">
    <property type="entry name" value="PP2C-like"/>
    <property type="match status" value="1"/>
</dbReference>
<dbReference type="PANTHER" id="PTHR12320:SF84">
    <property type="entry name" value="PROTEIN PHOSPHATASE"/>
    <property type="match status" value="1"/>
</dbReference>
<evidence type="ECO:0000313" key="3">
    <source>
        <dbReference type="EMBL" id="KAG2178153.1"/>
    </source>
</evidence>
<dbReference type="SMART" id="SM00331">
    <property type="entry name" value="PP2C_SIG"/>
    <property type="match status" value="1"/>
</dbReference>
<dbReference type="SMART" id="SM00332">
    <property type="entry name" value="PP2Cc"/>
    <property type="match status" value="1"/>
</dbReference>
<evidence type="ECO:0000313" key="4">
    <source>
        <dbReference type="Proteomes" id="UP000654370"/>
    </source>
</evidence>
<comment type="catalytic activity">
    <reaction evidence="1">
        <text>O-phospho-L-threonyl-[protein] + H2O = L-threonyl-[protein] + phosphate</text>
        <dbReference type="Rhea" id="RHEA:47004"/>
        <dbReference type="Rhea" id="RHEA-COMP:11060"/>
        <dbReference type="Rhea" id="RHEA-COMP:11605"/>
        <dbReference type="ChEBI" id="CHEBI:15377"/>
        <dbReference type="ChEBI" id="CHEBI:30013"/>
        <dbReference type="ChEBI" id="CHEBI:43474"/>
        <dbReference type="ChEBI" id="CHEBI:61977"/>
        <dbReference type="EC" id="3.1.3.16"/>
    </reaction>
</comment>
<keyword evidence="1" id="KW-0464">Manganese</keyword>
<dbReference type="Gene3D" id="3.60.40.10">
    <property type="entry name" value="PPM-type phosphatase domain"/>
    <property type="match status" value="2"/>
</dbReference>
<accession>A0A8H7PQQ6</accession>
<reference evidence="3" key="1">
    <citation type="submission" date="2020-12" db="EMBL/GenBank/DDBJ databases">
        <title>Metabolic potential, ecology and presence of endohyphal bacteria is reflected in genomic diversity of Mucoromycotina.</title>
        <authorList>
            <person name="Muszewska A."/>
            <person name="Okrasinska A."/>
            <person name="Steczkiewicz K."/>
            <person name="Drgas O."/>
            <person name="Orlowska M."/>
            <person name="Perlinska-Lenart U."/>
            <person name="Aleksandrzak-Piekarczyk T."/>
            <person name="Szatraj K."/>
            <person name="Zielenkiewicz U."/>
            <person name="Pilsyk S."/>
            <person name="Malc E."/>
            <person name="Mieczkowski P."/>
            <person name="Kruszewska J.S."/>
            <person name="Biernat P."/>
            <person name="Pawlowska J."/>
        </authorList>
    </citation>
    <scope>NUCLEOTIDE SEQUENCE</scope>
    <source>
        <strain evidence="3">WA0000067209</strain>
    </source>
</reference>
<keyword evidence="4" id="KW-1185">Reference proteome</keyword>
<dbReference type="Pfam" id="PF07228">
    <property type="entry name" value="SpoIIE"/>
    <property type="match status" value="1"/>
</dbReference>
<organism evidence="3 4">
    <name type="scientific">Mortierella isabellina</name>
    <name type="common">Filamentous fungus</name>
    <name type="synonym">Umbelopsis isabellina</name>
    <dbReference type="NCBI Taxonomy" id="91625"/>
    <lineage>
        <taxon>Eukaryota</taxon>
        <taxon>Fungi</taxon>
        <taxon>Fungi incertae sedis</taxon>
        <taxon>Mucoromycota</taxon>
        <taxon>Mucoromycotina</taxon>
        <taxon>Umbelopsidomycetes</taxon>
        <taxon>Umbelopsidales</taxon>
        <taxon>Umbelopsidaceae</taxon>
        <taxon>Umbelopsis</taxon>
    </lineage>
</organism>
<feature type="domain" description="PPM-type phosphatase" evidence="2">
    <location>
        <begin position="180"/>
        <end position="447"/>
    </location>
</feature>
<proteinExistence type="inferred from homology"/>
<comment type="cofactor">
    <cofactor evidence="1">
        <name>Mn(2+)</name>
        <dbReference type="ChEBI" id="CHEBI:29035"/>
    </cofactor>
</comment>
<comment type="caution">
    <text evidence="3">The sequence shown here is derived from an EMBL/GenBank/DDBJ whole genome shotgun (WGS) entry which is preliminary data.</text>
</comment>
<sequence length="498" mass="56185">MSSRSRQLPAWMAQKFWNSILFVRYRQYTGKGSATSQRRSYVSWTNHLQSSLHSRAFTHSIRPSAILHTGRFNYPAVPIVPAQHLHNSSVNSLLSESTSTQNSQRPTRVLNILHQRPVIDNSRRWFHATRQRSNSHGEQATPDLQLSVIDYLGDKSLKKPKPTYIFTHAATGFPKAGKRTVLPPQDEDYASTQVGEDAYFRRYDSLGVADGVGGWTGTSGANPALYARKLMHYAYLELERFDNIDDPSFYDYDKADPVDILQKSYEHCLEDAKNEDIVGSSTACLVILRDDELRIANIGDCGVSIIRHNNYVFRTEEQQHSFNFPVQLGTGSPDTPSDAQRFTVTVEKGDIVILASDGLFDNLFDEDILDIVRHHVAAHTVQSAKVSGPRTVNIEPQTISDALAKRAKLVSEDSRNMNSPFQTRAIQEGLYYQGGKTDDISVLVAIVKDSEDSPDRRFYLIPMSKFRVAIYRLNYYSPPVKLSDADIQDVKLRSGYEL</sequence>
<evidence type="ECO:0000256" key="1">
    <source>
        <dbReference type="RuleBase" id="RU366020"/>
    </source>
</evidence>
<evidence type="ECO:0000259" key="2">
    <source>
        <dbReference type="PROSITE" id="PS51746"/>
    </source>
</evidence>
<dbReference type="FunFam" id="3.60.40.10:FF:000130">
    <property type="entry name" value="Related to PTC7-type 2C protein phosphatase"/>
    <property type="match status" value="1"/>
</dbReference>
<keyword evidence="1" id="KW-0904">Protein phosphatase</keyword>
<dbReference type="EMBL" id="JAEPQZ010000008">
    <property type="protein sequence ID" value="KAG2178153.1"/>
    <property type="molecule type" value="Genomic_DNA"/>
</dbReference>
<protein>
    <recommendedName>
        <fullName evidence="1">Protein phosphatase</fullName>
        <ecNumber evidence="1">3.1.3.16</ecNumber>
    </recommendedName>
</protein>
<comment type="catalytic activity">
    <reaction evidence="1">
        <text>O-phospho-L-seryl-[protein] + H2O = L-seryl-[protein] + phosphate</text>
        <dbReference type="Rhea" id="RHEA:20629"/>
        <dbReference type="Rhea" id="RHEA-COMP:9863"/>
        <dbReference type="Rhea" id="RHEA-COMP:11604"/>
        <dbReference type="ChEBI" id="CHEBI:15377"/>
        <dbReference type="ChEBI" id="CHEBI:29999"/>
        <dbReference type="ChEBI" id="CHEBI:43474"/>
        <dbReference type="ChEBI" id="CHEBI:83421"/>
        <dbReference type="EC" id="3.1.3.16"/>
    </reaction>
</comment>